<keyword evidence="1" id="KW-0812">Transmembrane</keyword>
<dbReference type="InterPro" id="IPR000084">
    <property type="entry name" value="PE-PGRS_N"/>
</dbReference>
<reference evidence="3 4" key="1">
    <citation type="submission" date="2016-06" db="EMBL/GenBank/DDBJ databases">
        <authorList>
            <person name="Kjaerup R.B."/>
            <person name="Dalgaard T.S."/>
            <person name="Juul-Madsen H.R."/>
        </authorList>
    </citation>
    <scope>NUCLEOTIDE SEQUENCE [LARGE SCALE GENOMIC DNA]</scope>
    <source>
        <strain evidence="3 4">1245752.6</strain>
    </source>
</reference>
<evidence type="ECO:0000313" key="3">
    <source>
        <dbReference type="EMBL" id="OBR99440.1"/>
    </source>
</evidence>
<name>A0A1A6BAX8_MYCGO</name>
<evidence type="ECO:0000259" key="2">
    <source>
        <dbReference type="Pfam" id="PF00934"/>
    </source>
</evidence>
<organism evidence="3 4">
    <name type="scientific">Mycobacterium gordonae</name>
    <dbReference type="NCBI Taxonomy" id="1778"/>
    <lineage>
        <taxon>Bacteria</taxon>
        <taxon>Bacillati</taxon>
        <taxon>Actinomycetota</taxon>
        <taxon>Actinomycetes</taxon>
        <taxon>Mycobacteriales</taxon>
        <taxon>Mycobacteriaceae</taxon>
        <taxon>Mycobacterium</taxon>
    </lineage>
</organism>
<comment type="caution">
    <text evidence="3">The sequence shown here is derived from an EMBL/GenBank/DDBJ whole genome shotgun (WGS) entry which is preliminary data.</text>
</comment>
<feature type="transmembrane region" description="Helical" evidence="1">
    <location>
        <begin position="111"/>
        <end position="144"/>
    </location>
</feature>
<gene>
    <name evidence="3" type="ORF">A9W98_30340</name>
</gene>
<dbReference type="Pfam" id="PF00934">
    <property type="entry name" value="PE"/>
    <property type="match status" value="1"/>
</dbReference>
<sequence>MLGAAHLQAAGPTQTLLPAAADEVSAGVAQLFAQHAKEFQAAAKQASAYHDQFVHKMTAAAGSYAAAEAVNANSLLQLPLEIIGRMVNTGLTSYYELSTYIASLPQPFSQILGALLGLPVLIVMAPFALFFTIVLIALFALLAYNKVSIFPPYNL</sequence>
<dbReference type="Proteomes" id="UP000093757">
    <property type="component" value="Unassembled WGS sequence"/>
</dbReference>
<evidence type="ECO:0000313" key="4">
    <source>
        <dbReference type="Proteomes" id="UP000093757"/>
    </source>
</evidence>
<protein>
    <recommendedName>
        <fullName evidence="2">PE domain-containing protein</fullName>
    </recommendedName>
</protein>
<dbReference type="InterPro" id="IPR038332">
    <property type="entry name" value="PPE_sf"/>
</dbReference>
<proteinExistence type="predicted"/>
<feature type="domain" description="PE" evidence="2">
    <location>
        <begin position="2"/>
        <end position="71"/>
    </location>
</feature>
<evidence type="ECO:0000256" key="1">
    <source>
        <dbReference type="SAM" id="Phobius"/>
    </source>
</evidence>
<dbReference type="AlphaFoldDB" id="A0A1A6BAX8"/>
<accession>A0A1A6BAX8</accession>
<dbReference type="SUPFAM" id="SSF140459">
    <property type="entry name" value="PE/PPE dimer-like"/>
    <property type="match status" value="1"/>
</dbReference>
<keyword evidence="1" id="KW-0472">Membrane</keyword>
<dbReference type="Gene3D" id="1.10.287.850">
    <property type="entry name" value="HP0062-like domain"/>
    <property type="match status" value="1"/>
</dbReference>
<dbReference type="EMBL" id="MAEM01000450">
    <property type="protein sequence ID" value="OBR99440.1"/>
    <property type="molecule type" value="Genomic_DNA"/>
</dbReference>
<keyword evidence="1" id="KW-1133">Transmembrane helix</keyword>